<dbReference type="Pfam" id="PF13476">
    <property type="entry name" value="AAA_23"/>
    <property type="match status" value="1"/>
</dbReference>
<comment type="similarity">
    <text evidence="1">Belongs to the SMC family. SMC5 subfamily.</text>
</comment>
<dbReference type="GO" id="GO:0003697">
    <property type="term" value="F:single-stranded DNA binding"/>
    <property type="evidence" value="ECO:0007669"/>
    <property type="project" value="TreeGrafter"/>
</dbReference>
<evidence type="ECO:0000313" key="6">
    <source>
        <dbReference type="EMBL" id="MBW93969.1"/>
    </source>
</evidence>
<name>A0A2P2JKI6_RHIMU</name>
<accession>A0A2P2JKI6</accession>
<dbReference type="PANTHER" id="PTHR45916">
    <property type="entry name" value="STRUCTURAL MAINTENANCE OF CHROMOSOMES PROTEIN 5"/>
    <property type="match status" value="1"/>
</dbReference>
<sequence length="945" mass="108896">MKEEPPLKRPKITRGEDDYMPGNIIELEICNFMTYDHLSCKPGSRLNLVIGPNGSGKSSIVCAIALGLGGEPQLLGRATSIGAFVRRGEESGYVKISLRGNVKDEQITITRRIDKRNKSEWLFNGKVVPKKEVAEIVQRFNIQVNNLTQFLPQDKVCEFAKLTPVELLKETEKAVGDPQLPIQHNALVQKSCELKNIEVAVQRNGDTLKQLRSLNAELEKDVERVRQREELLAKVDQMRKKLPWLKYDMKKAKYMEAKEQETEAKMKLDEAAKVLIDFRKPIEKQKQEKALLDASCKMTMNHMKDKSRQCMGLLEKANHLGVKLRGKYQEMEDMRRQEESRQERILKAKEDLATAEIELKNLPIYEPPKERIASLTARICELQSAANEKRTQKSEQEKFLIQKKVALGQCLQRLKEMDHKNDKLLSGLRNSGADKIFDAYQWLQQHRHELNKDVYGPVLLEVNVPDRTHANYLEGHVPFYIWKSFITQDPGDRDFLVRNLRSFDVPILNYVRDEYCPKESFQVTEQMRQLGIYSRLDRVFEAPDAVKEVLISQFGLEKSYIGSKQTDKKADEVSKLGILDFWTPENHYRWSISRYGGHISAIVEPVGRSRLLLCSLDSGEIERQRSRKGELEVSVAALEQTVKSMLSEQKHLEEEEAKLHRQREDIVTEVQDEKKKRRAMENLVIQRKRKLELMEKEGDLDTGIAKLIDEAANLNLQRVQCAIDVKNVLVEAVECRWKFSKAHMALIEFEAKIRELEVNLKQHEKLAQQASLQLEFCKKKVEECRQQLSEAKRHAESIAAITPELEKEFLEMPATIEELEAAIQHNISQANSILFLNQNVLEEYEHRQEKIEAMAKKLEADEEEMRKCLAEIDALKSSWLPTLRSLVSQINDTFSRNFKEMAIAGEVSLDEHEKDFDLFGILIKVKFRQAGQLQVLSAHHQSGGV</sequence>
<feature type="coiled-coil region" evidence="4">
    <location>
        <begin position="621"/>
        <end position="665"/>
    </location>
</feature>
<dbReference type="AlphaFoldDB" id="A0A2P2JKI6"/>
<protein>
    <recommendedName>
        <fullName evidence="2">Structural maintenance of chromosomes protein 5</fullName>
    </recommendedName>
</protein>
<dbReference type="GO" id="GO:0000724">
    <property type="term" value="P:double-strand break repair via homologous recombination"/>
    <property type="evidence" value="ECO:0007669"/>
    <property type="project" value="TreeGrafter"/>
</dbReference>
<evidence type="ECO:0000256" key="2">
    <source>
        <dbReference type="ARBA" id="ARBA00018687"/>
    </source>
</evidence>
<dbReference type="EMBL" id="GGEC01013486">
    <property type="protein sequence ID" value="MBW93969.1"/>
    <property type="molecule type" value="Transcribed_RNA"/>
</dbReference>
<organism evidence="6">
    <name type="scientific">Rhizophora mucronata</name>
    <name type="common">Asiatic mangrove</name>
    <dbReference type="NCBI Taxonomy" id="61149"/>
    <lineage>
        <taxon>Eukaryota</taxon>
        <taxon>Viridiplantae</taxon>
        <taxon>Streptophyta</taxon>
        <taxon>Embryophyta</taxon>
        <taxon>Tracheophyta</taxon>
        <taxon>Spermatophyta</taxon>
        <taxon>Magnoliopsida</taxon>
        <taxon>eudicotyledons</taxon>
        <taxon>Gunneridae</taxon>
        <taxon>Pentapetalae</taxon>
        <taxon>rosids</taxon>
        <taxon>fabids</taxon>
        <taxon>Malpighiales</taxon>
        <taxon>Rhizophoraceae</taxon>
        <taxon>Rhizophora</taxon>
    </lineage>
</organism>
<proteinExistence type="inferred from homology"/>
<feature type="coiled-coil region" evidence="4">
    <location>
        <begin position="841"/>
        <end position="878"/>
    </location>
</feature>
<keyword evidence="3 4" id="KW-0175">Coiled coil</keyword>
<reference evidence="6" key="1">
    <citation type="submission" date="2018-02" db="EMBL/GenBank/DDBJ databases">
        <title>Rhizophora mucronata_Transcriptome.</title>
        <authorList>
            <person name="Meera S.P."/>
            <person name="Sreeshan A."/>
            <person name="Augustine A."/>
        </authorList>
    </citation>
    <scope>NUCLEOTIDE SEQUENCE</scope>
    <source>
        <tissue evidence="6">Leaf</tissue>
    </source>
</reference>
<dbReference type="PANTHER" id="PTHR45916:SF1">
    <property type="entry name" value="STRUCTURAL MAINTENANCE OF CHROMOSOMES PROTEIN 5"/>
    <property type="match status" value="1"/>
</dbReference>
<dbReference type="GO" id="GO:0030915">
    <property type="term" value="C:Smc5-Smc6 complex"/>
    <property type="evidence" value="ECO:0007669"/>
    <property type="project" value="TreeGrafter"/>
</dbReference>
<feature type="coiled-coil region" evidence="4">
    <location>
        <begin position="208"/>
        <end position="235"/>
    </location>
</feature>
<evidence type="ECO:0000256" key="1">
    <source>
        <dbReference type="ARBA" id="ARBA00010171"/>
    </source>
</evidence>
<dbReference type="InterPro" id="IPR038729">
    <property type="entry name" value="Rad50/SbcC_AAA"/>
</dbReference>
<evidence type="ECO:0000256" key="3">
    <source>
        <dbReference type="ARBA" id="ARBA00023054"/>
    </source>
</evidence>
<dbReference type="GO" id="GO:0005634">
    <property type="term" value="C:nucleus"/>
    <property type="evidence" value="ECO:0007669"/>
    <property type="project" value="TreeGrafter"/>
</dbReference>
<feature type="domain" description="Rad50/SbcC-type AAA" evidence="5">
    <location>
        <begin position="26"/>
        <end position="240"/>
    </location>
</feature>
<feature type="coiled-coil region" evidence="4">
    <location>
        <begin position="746"/>
        <end position="794"/>
    </location>
</feature>
<evidence type="ECO:0000256" key="4">
    <source>
        <dbReference type="SAM" id="Coils"/>
    </source>
</evidence>
<dbReference type="SUPFAM" id="SSF52540">
    <property type="entry name" value="P-loop containing nucleoside triphosphate hydrolases"/>
    <property type="match status" value="2"/>
</dbReference>
<dbReference type="InterPro" id="IPR027417">
    <property type="entry name" value="P-loop_NTPase"/>
</dbReference>
<dbReference type="Gene3D" id="3.40.50.300">
    <property type="entry name" value="P-loop containing nucleotide triphosphate hydrolases"/>
    <property type="match status" value="2"/>
</dbReference>
<evidence type="ECO:0000259" key="5">
    <source>
        <dbReference type="Pfam" id="PF13476"/>
    </source>
</evidence>
<dbReference type="GO" id="GO:0051276">
    <property type="term" value="P:chromosome organization"/>
    <property type="evidence" value="ECO:0007669"/>
    <property type="project" value="UniProtKB-ARBA"/>
</dbReference>